<protein>
    <submittedName>
        <fullName evidence="1">Uncharacterized protein</fullName>
    </submittedName>
</protein>
<proteinExistence type="predicted"/>
<sequence>MECAAVPLDDSSGGECKASSDCVRADGTVGECVCKRWWNRGLPGYCELLVPDLQRPALMDFRKRALAGCHHNWPEDRCAAELDKLELLELVKRERQATADPTREVPECAHGIIQLPAVSGTEPPPLALLLLFAWFVL</sequence>
<keyword evidence="2" id="KW-1185">Reference proteome</keyword>
<dbReference type="EMBL" id="CAXAMN010017147">
    <property type="protein sequence ID" value="CAK9049895.1"/>
    <property type="molecule type" value="Genomic_DNA"/>
</dbReference>
<name>A0ABP0MIC8_9DINO</name>
<evidence type="ECO:0000313" key="2">
    <source>
        <dbReference type="Proteomes" id="UP001642484"/>
    </source>
</evidence>
<accession>A0ABP0MIC8</accession>
<reference evidence="1 2" key="1">
    <citation type="submission" date="2024-02" db="EMBL/GenBank/DDBJ databases">
        <authorList>
            <person name="Chen Y."/>
            <person name="Shah S."/>
            <person name="Dougan E. K."/>
            <person name="Thang M."/>
            <person name="Chan C."/>
        </authorList>
    </citation>
    <scope>NUCLEOTIDE SEQUENCE [LARGE SCALE GENOMIC DNA]</scope>
</reference>
<gene>
    <name evidence="1" type="ORF">CCMP2556_LOCUS25487</name>
</gene>
<comment type="caution">
    <text evidence="1">The sequence shown here is derived from an EMBL/GenBank/DDBJ whole genome shotgun (WGS) entry which is preliminary data.</text>
</comment>
<dbReference type="Proteomes" id="UP001642484">
    <property type="component" value="Unassembled WGS sequence"/>
</dbReference>
<evidence type="ECO:0000313" key="1">
    <source>
        <dbReference type="EMBL" id="CAK9049895.1"/>
    </source>
</evidence>
<organism evidence="1 2">
    <name type="scientific">Durusdinium trenchii</name>
    <dbReference type="NCBI Taxonomy" id="1381693"/>
    <lineage>
        <taxon>Eukaryota</taxon>
        <taxon>Sar</taxon>
        <taxon>Alveolata</taxon>
        <taxon>Dinophyceae</taxon>
        <taxon>Suessiales</taxon>
        <taxon>Symbiodiniaceae</taxon>
        <taxon>Durusdinium</taxon>
    </lineage>
</organism>